<sequence length="153" mass="17251">MDTTKMHSDLSGFLLMLGWSSFKCVFKLERSTSIFPLSPIMAITLCVPSLVIQNILTSHRTRSTGVLVLNEFYIIQRSVIAPMSIAGIAKGVTTISVSAWFFFTRAYPTEYDRHRNSFGSQEETQTPLVANKRCLRIELPLSEDVLLVFVQDN</sequence>
<dbReference type="EMBL" id="JADNRY010000033">
    <property type="protein sequence ID" value="KAF9071395.1"/>
    <property type="molecule type" value="Genomic_DNA"/>
</dbReference>
<keyword evidence="3" id="KW-1185">Reference proteome</keyword>
<feature type="transmembrane region" description="Helical" evidence="1">
    <location>
        <begin position="33"/>
        <end position="52"/>
    </location>
</feature>
<accession>A0A9P5Q0I2</accession>
<comment type="caution">
    <text evidence="2">The sequence shown here is derived from an EMBL/GenBank/DDBJ whole genome shotgun (WGS) entry which is preliminary data.</text>
</comment>
<reference evidence="2" key="1">
    <citation type="submission" date="2020-11" db="EMBL/GenBank/DDBJ databases">
        <authorList>
            <consortium name="DOE Joint Genome Institute"/>
            <person name="Ahrendt S."/>
            <person name="Riley R."/>
            <person name="Andreopoulos W."/>
            <person name="Labutti K."/>
            <person name="Pangilinan J."/>
            <person name="Ruiz-Duenas F.J."/>
            <person name="Barrasa J.M."/>
            <person name="Sanchez-Garcia M."/>
            <person name="Camarero S."/>
            <person name="Miyauchi S."/>
            <person name="Serrano A."/>
            <person name="Linde D."/>
            <person name="Babiker R."/>
            <person name="Drula E."/>
            <person name="Ayuso-Fernandez I."/>
            <person name="Pacheco R."/>
            <person name="Padilla G."/>
            <person name="Ferreira P."/>
            <person name="Barriuso J."/>
            <person name="Kellner H."/>
            <person name="Castanera R."/>
            <person name="Alfaro M."/>
            <person name="Ramirez L."/>
            <person name="Pisabarro A.G."/>
            <person name="Kuo A."/>
            <person name="Tritt A."/>
            <person name="Lipzen A."/>
            <person name="He G."/>
            <person name="Yan M."/>
            <person name="Ng V."/>
            <person name="Cullen D."/>
            <person name="Martin F."/>
            <person name="Rosso M.-N."/>
            <person name="Henrissat B."/>
            <person name="Hibbett D."/>
            <person name="Martinez A.T."/>
            <person name="Grigoriev I.V."/>
        </authorList>
    </citation>
    <scope>NUCLEOTIDE SEQUENCE</scope>
    <source>
        <strain evidence="2">AH 40177</strain>
    </source>
</reference>
<gene>
    <name evidence="2" type="ORF">BDP27DRAFT_527196</name>
</gene>
<evidence type="ECO:0000313" key="2">
    <source>
        <dbReference type="EMBL" id="KAF9071395.1"/>
    </source>
</evidence>
<proteinExistence type="predicted"/>
<dbReference type="OrthoDB" id="18894at2759"/>
<dbReference type="Proteomes" id="UP000772434">
    <property type="component" value="Unassembled WGS sequence"/>
</dbReference>
<evidence type="ECO:0000313" key="3">
    <source>
        <dbReference type="Proteomes" id="UP000772434"/>
    </source>
</evidence>
<keyword evidence="1" id="KW-0472">Membrane</keyword>
<name>A0A9P5Q0I2_9AGAR</name>
<protein>
    <submittedName>
        <fullName evidence="2">Uncharacterized protein</fullName>
    </submittedName>
</protein>
<keyword evidence="1" id="KW-1133">Transmembrane helix</keyword>
<dbReference type="AlphaFoldDB" id="A0A9P5Q0I2"/>
<organism evidence="2 3">
    <name type="scientific">Rhodocollybia butyracea</name>
    <dbReference type="NCBI Taxonomy" id="206335"/>
    <lineage>
        <taxon>Eukaryota</taxon>
        <taxon>Fungi</taxon>
        <taxon>Dikarya</taxon>
        <taxon>Basidiomycota</taxon>
        <taxon>Agaricomycotina</taxon>
        <taxon>Agaricomycetes</taxon>
        <taxon>Agaricomycetidae</taxon>
        <taxon>Agaricales</taxon>
        <taxon>Marasmiineae</taxon>
        <taxon>Omphalotaceae</taxon>
        <taxon>Rhodocollybia</taxon>
    </lineage>
</organism>
<evidence type="ECO:0000256" key="1">
    <source>
        <dbReference type="SAM" id="Phobius"/>
    </source>
</evidence>
<keyword evidence="1" id="KW-0812">Transmembrane</keyword>